<dbReference type="AlphaFoldDB" id="A0A9N8ZCU5"/>
<dbReference type="Proteomes" id="UP000789759">
    <property type="component" value="Unassembled WGS sequence"/>
</dbReference>
<proteinExistence type="predicted"/>
<sequence length="110" mass="12691">MIFPYLEVLLNANYSQSSNKQNKQKWQLLDDSENELVEKQAHMEHAYKIGEKNTCKIGIQTNKISVQITNETREIGVQVSDITSHALESQVYLLRLQLNSKISEIEDLKN</sequence>
<accession>A0A9N8ZCU5</accession>
<dbReference type="OrthoDB" id="10394787at2759"/>
<gene>
    <name evidence="1" type="ORF">CPELLU_LOCUS1701</name>
</gene>
<name>A0A9N8ZCU5_9GLOM</name>
<evidence type="ECO:0000313" key="1">
    <source>
        <dbReference type="EMBL" id="CAG8484991.1"/>
    </source>
</evidence>
<organism evidence="1 2">
    <name type="scientific">Cetraspora pellucida</name>
    <dbReference type="NCBI Taxonomy" id="1433469"/>
    <lineage>
        <taxon>Eukaryota</taxon>
        <taxon>Fungi</taxon>
        <taxon>Fungi incertae sedis</taxon>
        <taxon>Mucoromycota</taxon>
        <taxon>Glomeromycotina</taxon>
        <taxon>Glomeromycetes</taxon>
        <taxon>Diversisporales</taxon>
        <taxon>Gigasporaceae</taxon>
        <taxon>Cetraspora</taxon>
    </lineage>
</organism>
<comment type="caution">
    <text evidence="1">The sequence shown here is derived from an EMBL/GenBank/DDBJ whole genome shotgun (WGS) entry which is preliminary data.</text>
</comment>
<keyword evidence="2" id="KW-1185">Reference proteome</keyword>
<evidence type="ECO:0000313" key="2">
    <source>
        <dbReference type="Proteomes" id="UP000789759"/>
    </source>
</evidence>
<reference evidence="1" key="1">
    <citation type="submission" date="2021-06" db="EMBL/GenBank/DDBJ databases">
        <authorList>
            <person name="Kallberg Y."/>
            <person name="Tangrot J."/>
            <person name="Rosling A."/>
        </authorList>
    </citation>
    <scope>NUCLEOTIDE SEQUENCE</scope>
    <source>
        <strain evidence="1">FL966</strain>
    </source>
</reference>
<dbReference type="EMBL" id="CAJVQA010000664">
    <property type="protein sequence ID" value="CAG8484991.1"/>
    <property type="molecule type" value="Genomic_DNA"/>
</dbReference>
<protein>
    <submittedName>
        <fullName evidence="1">17762_t:CDS:1</fullName>
    </submittedName>
</protein>